<dbReference type="GO" id="GO:0051782">
    <property type="term" value="P:negative regulation of cell division"/>
    <property type="evidence" value="ECO:0007669"/>
    <property type="project" value="TreeGrafter"/>
</dbReference>
<dbReference type="SUPFAM" id="SSF52540">
    <property type="entry name" value="P-loop containing nucleoside triphosphate hydrolases"/>
    <property type="match status" value="1"/>
</dbReference>
<sequence>MLNPCCCVLRFKPLNLTKTLKSYPKPRRSVAIASALQWNRKPQLAGETTRVVVITSGKGGVGKTAATANVGLSLARLGFSVVAIDADVGLRNFDLLLGLESREAFLESKTLSTFSHLRVFQM</sequence>
<evidence type="ECO:0000259" key="3">
    <source>
        <dbReference type="Pfam" id="PF01656"/>
    </source>
</evidence>
<keyword evidence="5" id="KW-1185">Reference proteome</keyword>
<dbReference type="InterPro" id="IPR050625">
    <property type="entry name" value="ParA/MinD_ATPase"/>
</dbReference>
<evidence type="ECO:0000313" key="4">
    <source>
        <dbReference type="EMBL" id="GKV12375.1"/>
    </source>
</evidence>
<dbReference type="InterPro" id="IPR002586">
    <property type="entry name" value="CobQ/CobB/MinD/ParA_Nub-bd_dom"/>
</dbReference>
<dbReference type="InterPro" id="IPR027417">
    <property type="entry name" value="P-loop_NTPase"/>
</dbReference>
<evidence type="ECO:0000256" key="1">
    <source>
        <dbReference type="ARBA" id="ARBA00022741"/>
    </source>
</evidence>
<evidence type="ECO:0000313" key="5">
    <source>
        <dbReference type="Proteomes" id="UP001054252"/>
    </source>
</evidence>
<keyword evidence="2" id="KW-0067">ATP-binding</keyword>
<dbReference type="GO" id="GO:0005829">
    <property type="term" value="C:cytosol"/>
    <property type="evidence" value="ECO:0007669"/>
    <property type="project" value="TreeGrafter"/>
</dbReference>
<protein>
    <recommendedName>
        <fullName evidence="3">CobQ/CobB/MinD/ParA nucleotide binding domain-containing protein</fullName>
    </recommendedName>
</protein>
<dbReference type="Pfam" id="PF01656">
    <property type="entry name" value="CbiA"/>
    <property type="match status" value="1"/>
</dbReference>
<feature type="domain" description="CobQ/CobB/MinD/ParA nucleotide binding" evidence="3">
    <location>
        <begin position="52"/>
        <end position="102"/>
    </location>
</feature>
<dbReference type="EMBL" id="BPVZ01000036">
    <property type="protein sequence ID" value="GKV12375.1"/>
    <property type="molecule type" value="Genomic_DNA"/>
</dbReference>
<dbReference type="GO" id="GO:0009898">
    <property type="term" value="C:cytoplasmic side of plasma membrane"/>
    <property type="evidence" value="ECO:0007669"/>
    <property type="project" value="TreeGrafter"/>
</dbReference>
<organism evidence="4 5">
    <name type="scientific">Rubroshorea leprosula</name>
    <dbReference type="NCBI Taxonomy" id="152421"/>
    <lineage>
        <taxon>Eukaryota</taxon>
        <taxon>Viridiplantae</taxon>
        <taxon>Streptophyta</taxon>
        <taxon>Embryophyta</taxon>
        <taxon>Tracheophyta</taxon>
        <taxon>Spermatophyta</taxon>
        <taxon>Magnoliopsida</taxon>
        <taxon>eudicotyledons</taxon>
        <taxon>Gunneridae</taxon>
        <taxon>Pentapetalae</taxon>
        <taxon>rosids</taxon>
        <taxon>malvids</taxon>
        <taxon>Malvales</taxon>
        <taxon>Dipterocarpaceae</taxon>
        <taxon>Rubroshorea</taxon>
    </lineage>
</organism>
<reference evidence="4 5" key="1">
    <citation type="journal article" date="2021" name="Commun. Biol.">
        <title>The genome of Shorea leprosula (Dipterocarpaceae) highlights the ecological relevance of drought in aseasonal tropical rainforests.</title>
        <authorList>
            <person name="Ng K.K.S."/>
            <person name="Kobayashi M.J."/>
            <person name="Fawcett J.A."/>
            <person name="Hatakeyama M."/>
            <person name="Paape T."/>
            <person name="Ng C.H."/>
            <person name="Ang C.C."/>
            <person name="Tnah L.H."/>
            <person name="Lee C.T."/>
            <person name="Nishiyama T."/>
            <person name="Sese J."/>
            <person name="O'Brien M.J."/>
            <person name="Copetti D."/>
            <person name="Mohd Noor M.I."/>
            <person name="Ong R.C."/>
            <person name="Putra M."/>
            <person name="Sireger I.Z."/>
            <person name="Indrioko S."/>
            <person name="Kosugi Y."/>
            <person name="Izuno A."/>
            <person name="Isagi Y."/>
            <person name="Lee S.L."/>
            <person name="Shimizu K.K."/>
        </authorList>
    </citation>
    <scope>NUCLEOTIDE SEQUENCE [LARGE SCALE GENOMIC DNA]</scope>
    <source>
        <strain evidence="4">214</strain>
    </source>
</reference>
<accession>A0AAV5JNM2</accession>
<dbReference type="GO" id="GO:0005524">
    <property type="term" value="F:ATP binding"/>
    <property type="evidence" value="ECO:0007669"/>
    <property type="project" value="UniProtKB-KW"/>
</dbReference>
<comment type="caution">
    <text evidence="4">The sequence shown here is derived from an EMBL/GenBank/DDBJ whole genome shotgun (WGS) entry which is preliminary data.</text>
</comment>
<dbReference type="GO" id="GO:0016887">
    <property type="term" value="F:ATP hydrolysis activity"/>
    <property type="evidence" value="ECO:0007669"/>
    <property type="project" value="TreeGrafter"/>
</dbReference>
<dbReference type="Proteomes" id="UP001054252">
    <property type="component" value="Unassembled WGS sequence"/>
</dbReference>
<evidence type="ECO:0000256" key="2">
    <source>
        <dbReference type="ARBA" id="ARBA00022840"/>
    </source>
</evidence>
<name>A0AAV5JNM2_9ROSI</name>
<keyword evidence="1" id="KW-0547">Nucleotide-binding</keyword>
<dbReference type="Gene3D" id="3.40.50.300">
    <property type="entry name" value="P-loop containing nucleotide triphosphate hydrolases"/>
    <property type="match status" value="1"/>
</dbReference>
<dbReference type="PANTHER" id="PTHR43384">
    <property type="entry name" value="SEPTUM SITE-DETERMINING PROTEIN MIND HOMOLOG, CHLOROPLASTIC-RELATED"/>
    <property type="match status" value="1"/>
</dbReference>
<proteinExistence type="predicted"/>
<dbReference type="AlphaFoldDB" id="A0AAV5JNM2"/>
<dbReference type="PANTHER" id="PTHR43384:SF6">
    <property type="entry name" value="SEPTUM SITE-DETERMINING PROTEIN MIND HOMOLOG, CHLOROPLASTIC"/>
    <property type="match status" value="1"/>
</dbReference>
<gene>
    <name evidence="4" type="ORF">SLEP1_g23527</name>
</gene>